<dbReference type="SMART" id="SM00233">
    <property type="entry name" value="PH"/>
    <property type="match status" value="1"/>
</dbReference>
<dbReference type="InterPro" id="IPR002404">
    <property type="entry name" value="IRS_PTB"/>
</dbReference>
<dbReference type="EMBL" id="JARGDH010000002">
    <property type="protein sequence ID" value="KAL0274700.1"/>
    <property type="molecule type" value="Genomic_DNA"/>
</dbReference>
<proteinExistence type="predicted"/>
<dbReference type="InterPro" id="IPR039011">
    <property type="entry name" value="IRS"/>
</dbReference>
<accession>A0AAW2HXC0</accession>
<organism evidence="13">
    <name type="scientific">Menopon gallinae</name>
    <name type="common">poultry shaft louse</name>
    <dbReference type="NCBI Taxonomy" id="328185"/>
    <lineage>
        <taxon>Eukaryota</taxon>
        <taxon>Metazoa</taxon>
        <taxon>Ecdysozoa</taxon>
        <taxon>Arthropoda</taxon>
        <taxon>Hexapoda</taxon>
        <taxon>Insecta</taxon>
        <taxon>Pterygota</taxon>
        <taxon>Neoptera</taxon>
        <taxon>Paraneoptera</taxon>
        <taxon>Psocodea</taxon>
        <taxon>Troctomorpha</taxon>
        <taxon>Phthiraptera</taxon>
        <taxon>Amblycera</taxon>
        <taxon>Menoponidae</taxon>
        <taxon>Menopon</taxon>
    </lineage>
</organism>
<dbReference type="PANTHER" id="PTHR10614:SF13">
    <property type="entry name" value="INSULIN RECEPTOR SUBSTRATE 1"/>
    <property type="match status" value="1"/>
</dbReference>
<feature type="compositionally biased region" description="Low complexity" evidence="10">
    <location>
        <begin position="811"/>
        <end position="825"/>
    </location>
</feature>
<feature type="region of interest" description="Disordered" evidence="10">
    <location>
        <begin position="1267"/>
        <end position="1492"/>
    </location>
</feature>
<feature type="compositionally biased region" description="Low complexity" evidence="10">
    <location>
        <begin position="915"/>
        <end position="926"/>
    </location>
</feature>
<dbReference type="GO" id="GO:0005158">
    <property type="term" value="F:insulin receptor binding"/>
    <property type="evidence" value="ECO:0007669"/>
    <property type="project" value="InterPro"/>
</dbReference>
<evidence type="ECO:0000259" key="12">
    <source>
        <dbReference type="PROSITE" id="PS51064"/>
    </source>
</evidence>
<dbReference type="Pfam" id="PF00169">
    <property type="entry name" value="PH"/>
    <property type="match status" value="1"/>
</dbReference>
<gene>
    <name evidence="13" type="ORF">PYX00_002767</name>
</gene>
<dbReference type="FunFam" id="2.30.29.30:FF:000441">
    <property type="entry name" value="Insulin receptor substrate 1"/>
    <property type="match status" value="1"/>
</dbReference>
<feature type="region of interest" description="Disordered" evidence="10">
    <location>
        <begin position="803"/>
        <end position="832"/>
    </location>
</feature>
<name>A0AAW2HXC0_9NEOP</name>
<feature type="region of interest" description="Disordered" evidence="10">
    <location>
        <begin position="880"/>
        <end position="926"/>
    </location>
</feature>
<keyword evidence="7" id="KW-0896">Oogenesis</keyword>
<evidence type="ECO:0000256" key="4">
    <source>
        <dbReference type="ARBA" id="ARBA00022604"/>
    </source>
</evidence>
<feature type="compositionally biased region" description="Basic and acidic residues" evidence="10">
    <location>
        <begin position="1272"/>
        <end position="1283"/>
    </location>
</feature>
<dbReference type="Gene3D" id="2.30.29.30">
    <property type="entry name" value="Pleckstrin-homology domain (PH domain)/Phosphotyrosine-binding domain (PTB)"/>
    <property type="match status" value="2"/>
</dbReference>
<evidence type="ECO:0000313" key="13">
    <source>
        <dbReference type="EMBL" id="KAL0274700.1"/>
    </source>
</evidence>
<dbReference type="PROSITE" id="PS51064">
    <property type="entry name" value="IRS_PTB"/>
    <property type="match status" value="1"/>
</dbReference>
<dbReference type="CDD" id="cd01257">
    <property type="entry name" value="PH_IRS"/>
    <property type="match status" value="1"/>
</dbReference>
<comment type="function">
    <text evidence="9">Activates phosphatidylinositol 3-kinase when bound to the regulatory p85 subunit. May mediate the control of various cellular processes by insulin-like peptides. When phosphorylated by the insulin receptor binds specifically to various cellular proteins containing SH2 domains. Involved in control of cell proliferation, cell size, and body and organ growth throughout development. Also has a role in a signaling pathway controlling the physiological response required to endure periods of low nutrient conditions. Insulin/insulin-like growth factor (IGF) signaling pathway has a role in regulating aging and is necessary in the ovary for vitellogenic maturation.</text>
</comment>
<dbReference type="SMART" id="SM01244">
    <property type="entry name" value="IRS"/>
    <property type="match status" value="1"/>
</dbReference>
<feature type="compositionally biased region" description="Polar residues" evidence="10">
    <location>
        <begin position="1158"/>
        <end position="1167"/>
    </location>
</feature>
<comment type="subunit">
    <text evidence="1">Bindings to phosphatidylinositol 3-kinase and SHP2.</text>
</comment>
<dbReference type="CDD" id="cd01204">
    <property type="entry name" value="PTB_IRS"/>
    <property type="match status" value="1"/>
</dbReference>
<dbReference type="SUPFAM" id="SSF50729">
    <property type="entry name" value="PH domain-like"/>
    <property type="match status" value="2"/>
</dbReference>
<evidence type="ECO:0000256" key="7">
    <source>
        <dbReference type="ARBA" id="ARBA00022943"/>
    </source>
</evidence>
<feature type="region of interest" description="Disordered" evidence="10">
    <location>
        <begin position="236"/>
        <end position="275"/>
    </location>
</feature>
<evidence type="ECO:0000256" key="10">
    <source>
        <dbReference type="SAM" id="MobiDB-lite"/>
    </source>
</evidence>
<protein>
    <recommendedName>
        <fullName evidence="2">Insulin receptor substrate 1</fullName>
    </recommendedName>
    <alternativeName>
        <fullName evidence="8">Protein chico</fullName>
    </alternativeName>
</protein>
<feature type="compositionally biased region" description="Basic and acidic residues" evidence="10">
    <location>
        <begin position="1340"/>
        <end position="1352"/>
    </location>
</feature>
<feature type="compositionally biased region" description="Polar residues" evidence="10">
    <location>
        <begin position="1287"/>
        <end position="1304"/>
    </location>
</feature>
<dbReference type="SMART" id="SM00310">
    <property type="entry name" value="PTBI"/>
    <property type="match status" value="1"/>
</dbReference>
<feature type="compositionally biased region" description="Low complexity" evidence="10">
    <location>
        <begin position="1475"/>
        <end position="1492"/>
    </location>
</feature>
<reference evidence="13" key="1">
    <citation type="journal article" date="2024" name="Gigascience">
        <title>Chromosome-level genome of the poultry shaft louse Menopon gallinae provides insight into the host-switching and adaptive evolution of parasitic lice.</title>
        <authorList>
            <person name="Xu Y."/>
            <person name="Ma L."/>
            <person name="Liu S."/>
            <person name="Liang Y."/>
            <person name="Liu Q."/>
            <person name="He Z."/>
            <person name="Tian L."/>
            <person name="Duan Y."/>
            <person name="Cai W."/>
            <person name="Li H."/>
            <person name="Song F."/>
        </authorList>
    </citation>
    <scope>NUCLEOTIDE SEQUENCE</scope>
    <source>
        <strain evidence="13">Cailab_2023a</strain>
    </source>
</reference>
<evidence type="ECO:0000256" key="2">
    <source>
        <dbReference type="ARBA" id="ARBA00015710"/>
    </source>
</evidence>
<feature type="compositionally biased region" description="Low complexity" evidence="10">
    <location>
        <begin position="401"/>
        <end position="415"/>
    </location>
</feature>
<comment type="caution">
    <text evidence="13">The sequence shown here is derived from an EMBL/GenBank/DDBJ whole genome shotgun (WGS) entry which is preliminary data.</text>
</comment>
<feature type="region of interest" description="Disordered" evidence="10">
    <location>
        <begin position="941"/>
        <end position="977"/>
    </location>
</feature>
<feature type="compositionally biased region" description="Polar residues" evidence="10">
    <location>
        <begin position="251"/>
        <end position="265"/>
    </location>
</feature>
<evidence type="ECO:0000256" key="6">
    <source>
        <dbReference type="ARBA" id="ARBA00022782"/>
    </source>
</evidence>
<feature type="compositionally biased region" description="Polar residues" evidence="10">
    <location>
        <begin position="1114"/>
        <end position="1136"/>
    </location>
</feature>
<feature type="compositionally biased region" description="Low complexity" evidence="10">
    <location>
        <begin position="885"/>
        <end position="908"/>
    </location>
</feature>
<keyword evidence="3" id="KW-0597">Phosphoprotein</keyword>
<feature type="region of interest" description="Disordered" evidence="10">
    <location>
        <begin position="1048"/>
        <end position="1191"/>
    </location>
</feature>
<feature type="compositionally biased region" description="Basic and acidic residues" evidence="10">
    <location>
        <begin position="1305"/>
        <end position="1317"/>
    </location>
</feature>
<dbReference type="Pfam" id="PF02174">
    <property type="entry name" value="IRS"/>
    <property type="match status" value="1"/>
</dbReference>
<evidence type="ECO:0000256" key="3">
    <source>
        <dbReference type="ARBA" id="ARBA00022553"/>
    </source>
</evidence>
<dbReference type="InterPro" id="IPR011993">
    <property type="entry name" value="PH-like_dom_sf"/>
</dbReference>
<evidence type="ECO:0000259" key="11">
    <source>
        <dbReference type="PROSITE" id="PS50003"/>
    </source>
</evidence>
<feature type="compositionally biased region" description="Basic and acidic residues" evidence="10">
    <location>
        <begin position="236"/>
        <end position="245"/>
    </location>
</feature>
<dbReference type="InterPro" id="IPR001849">
    <property type="entry name" value="PH_domain"/>
</dbReference>
<feature type="region of interest" description="Disordered" evidence="10">
    <location>
        <begin position="398"/>
        <end position="530"/>
    </location>
</feature>
<dbReference type="GO" id="GO:0008286">
    <property type="term" value="P:insulin receptor signaling pathway"/>
    <property type="evidence" value="ECO:0007669"/>
    <property type="project" value="InterPro"/>
</dbReference>
<evidence type="ECO:0000256" key="1">
    <source>
        <dbReference type="ARBA" id="ARBA00011440"/>
    </source>
</evidence>
<sequence length="1522" mass="165658">MSSSKSRPLEHHEGPKGEIMRMGYLKKLKTMKKKFFILRGESSEASARLEYYDSEKKWRNSQPPKRTISLKTCFNINRRRDTKQKYVIALYTKDDCFCIVLESEEELQEWLKVLLKLQTGEDCVDGEPPKPTFKHVWKVNLQEKGLGDSKNLFGPYHVCLTDQTLSLVKITDDDTKPETLEFPLNHIRSCGVTGSYFYIEVGRHTVTGAGALWMLTEDANIAKNMNTVIFSAFRQCEQDQRDSNPHRKRSSSATESSKPATNLQRRQTHGGVKPFVIPGYSEDGLGVAHHGPSFGSFLSPGEADVTPTITTISEHTTHAVPAVSSLALPAHPAAHCVPRPPSQRRHSVSAMSSGSVLGTGSVMQHQHVNAPSSTSEPSDTCNGPFKTLTIVHQRTKSCPISESSLPAPLPDASPLEPRRNSNPLCPIHRDGSQNSTEFAHAPGGDGSGDYKRSARRVSSSFKSMTGTRERSDSMPSRNRTSSECGHHVGVMPHPTRISHYGSRPLSMHSRGLSYSPPIASGPCSTDSAGSSVSIDDGEMDMALSATSPRYGHSSTPDEPAILEENCDDYSHWTHEEEIEKTNAYVPMDRPAPSLSLPIHSSGVQRKVSAPASLKSGMSHQPYMEMCSPYGSSPLETGNYLPMSPGEVVRRAPGSGSFHSRGSSFAEETVDGYVPMAPNPTDDGYVDMEPLPGHRLHGDDHHSDMSPGSSCSFTSGTPSADMRFPDYHLEKVSSYFTPSEEDEISSNDRPCRTYSFGSQSETKKAKGKMEVLNNSEDFRVRAFSVGSKWSTPRTLTKEAHRLPSRTHVLPHSTKSSSAPLLSSSWSGTTRQQQAVNDPMADLMEMDFRENKKKKWNNSRFRVTPMKETSSQLNLDLKNTLHTVGTSSSDSGYVDMSSKSPSGGSYPSKSQNYDNFSVSPPTAVSSSPRTQALNAAFGKSPPKAFAFGRSPPKSPLTGPDGVTNKPLNVLSPPEMSSRLEPKNTRLIKSAIIPTTTLKTIGEGADVKPQTFPTMSSANLNMFALPNKMPAPKHADDAYVDMRLGSIESKDESYVEMSGRNNRKFTRANSDKDFSSRDSEASKPITRKTSVDNSSLRCGNDDYLLMTGGSQPIAIRNSPSGGQPSTSPNFLQLGGSSPLNSIRRNSRRKNRRKSERRGSKDGTSPLSPAQNFVDGSEGATPTNSPRESTEASPMDESAYIEMNFNEEESPYAEMTPGVEIEDQRYSVILAGSSLKVVENSVRDRTDPREHANLATKSAADADYTFMSPIRSLKTVSDKDSVGERVKLSHIPSSNTSTSVPYSATANETEPKSDNAQKCESMDSQSSSQASSPYPEKTNCNTPKDNDGPLADEKTAESLSRLSLDNSKAGLKAGQRSPISRQVSSSSTSSTEFGERRTATAVGPDHMSVSRQVSTSSSSSTEVMSVKEGSSPMPANAPRSPSRPSSVNSERDITYASLDLAPAPDAGDECLRSPLNTRPESSGSSPSPNPTVPSDSFTYVEIDFEKSSSLRNPQTFGQKIQDCPQN</sequence>
<feature type="compositionally biased region" description="Basic residues" evidence="10">
    <location>
        <begin position="1141"/>
        <end position="1152"/>
    </location>
</feature>
<dbReference type="GO" id="GO:0005886">
    <property type="term" value="C:plasma membrane"/>
    <property type="evidence" value="ECO:0007669"/>
    <property type="project" value="TreeGrafter"/>
</dbReference>
<keyword evidence="5" id="KW-0677">Repeat</keyword>
<feature type="compositionally biased region" description="Polar residues" evidence="10">
    <location>
        <begin position="456"/>
        <end position="466"/>
    </location>
</feature>
<feature type="region of interest" description="Disordered" evidence="10">
    <location>
        <begin position="738"/>
        <end position="758"/>
    </location>
</feature>
<feature type="compositionally biased region" description="Low complexity" evidence="10">
    <location>
        <begin position="1405"/>
        <end position="1444"/>
    </location>
</feature>
<feature type="compositionally biased region" description="Polar residues" evidence="10">
    <location>
        <begin position="473"/>
        <end position="483"/>
    </location>
</feature>
<keyword evidence="6" id="KW-0221">Differentiation</keyword>
<feature type="domain" description="PH" evidence="11">
    <location>
        <begin position="18"/>
        <end position="119"/>
    </location>
</feature>
<dbReference type="PROSITE" id="PS50003">
    <property type="entry name" value="PH_DOMAIN"/>
    <property type="match status" value="1"/>
</dbReference>
<feature type="compositionally biased region" description="Polar residues" evidence="10">
    <location>
        <begin position="1084"/>
        <end position="1094"/>
    </location>
</feature>
<feature type="domain" description="IRS-type PTB" evidence="12">
    <location>
        <begin position="133"/>
        <end position="240"/>
    </location>
</feature>
<feature type="compositionally biased region" description="Polar residues" evidence="10">
    <location>
        <begin position="1353"/>
        <end position="1362"/>
    </location>
</feature>
<evidence type="ECO:0000256" key="5">
    <source>
        <dbReference type="ARBA" id="ARBA00022737"/>
    </source>
</evidence>
<dbReference type="GO" id="GO:0048477">
    <property type="term" value="P:oogenesis"/>
    <property type="evidence" value="ECO:0007669"/>
    <property type="project" value="UniProtKB-KW"/>
</dbReference>
<keyword evidence="4" id="KW-0341">Growth regulation</keyword>
<feature type="compositionally biased region" description="Basic and acidic residues" evidence="10">
    <location>
        <begin position="1066"/>
        <end position="1078"/>
    </location>
</feature>
<dbReference type="PANTHER" id="PTHR10614">
    <property type="entry name" value="INSULIN RECEPTOR SUBSTRATE"/>
    <property type="match status" value="1"/>
</dbReference>
<dbReference type="GO" id="GO:0043548">
    <property type="term" value="F:phosphatidylinositol 3-kinase binding"/>
    <property type="evidence" value="ECO:0007669"/>
    <property type="project" value="TreeGrafter"/>
</dbReference>
<dbReference type="PRINTS" id="PR00628">
    <property type="entry name" value="INSULINRSI"/>
</dbReference>
<evidence type="ECO:0000256" key="8">
    <source>
        <dbReference type="ARBA" id="ARBA00033282"/>
    </source>
</evidence>
<dbReference type="GO" id="GO:0005829">
    <property type="term" value="C:cytosol"/>
    <property type="evidence" value="ECO:0007669"/>
    <property type="project" value="TreeGrafter"/>
</dbReference>
<evidence type="ECO:0000256" key="9">
    <source>
        <dbReference type="ARBA" id="ARBA00046145"/>
    </source>
</evidence>